<sequence length="583" mass="62447">MRHAALLVVGFALCLLRAQAQPYDYPTAKPSTTWANTDAALRHHVAYTDGSVARAALLRLNPARLGPSFAFGFFCTNHRAGAPCADFLLGVAVVYCNSGAGITAVTTGIPQVVWSANRAAPVGDGATAELTADGDLVLRSPGGKVLWSAGAAGRGVSGMSINSDGNLVLFDGSNRTVWQSFDHPTDTLVVGQSLKQGARLTANASFDNSSEGRIYLAVADDGLAAYVDAKPPQRYYVLGYSKNAGAYAAYTNGSLAVLDRPGGQQLATVQLPAVAAGTVQYMRLEHDGHLRLYEWRSNGMRWEAAGDVLHPYPGDCAYPTVCGAYGVCTDMQCSCPDAANFRAVDFRRPNRGCVPTSPPAPPATCRSRRARHRLVSLRDTAYFNSHDTSMRTLERVGEAACKAACLADCACMAAQFVYGFDPNDGFCYLQSEVLSLETMQPEVFHYNSSMHIKIAQGRNIIPSKIFTEMVPAVQVEGGKFFFILSVTCRPQSTSVNIFAGHSSVPYYELGWNGIPTNVLGLLTLGPWAVASHPVIAWWHSPSPPRLREAPCVSPPAPLLPSPAPSPAFLGCRSNPAPRRDLRS</sequence>
<name>A0A0E0FZ22_ORYNI</name>
<dbReference type="InterPro" id="IPR001480">
    <property type="entry name" value="Bulb-type_lectin_dom"/>
</dbReference>
<feature type="region of interest" description="Disordered" evidence="7">
    <location>
        <begin position="561"/>
        <end position="583"/>
    </location>
</feature>
<dbReference type="PANTHER" id="PTHR47976">
    <property type="entry name" value="G-TYPE LECTIN S-RECEPTOR-LIKE SERINE/THREONINE-PROTEIN KINASE SD2-5"/>
    <property type="match status" value="1"/>
</dbReference>
<dbReference type="InterPro" id="IPR036426">
    <property type="entry name" value="Bulb-type_lectin_dom_sf"/>
</dbReference>
<dbReference type="Proteomes" id="UP000006591">
    <property type="component" value="Chromosome 1"/>
</dbReference>
<dbReference type="eggNOG" id="ENOG502QUNW">
    <property type="taxonomic scope" value="Eukaryota"/>
</dbReference>
<organism evidence="10">
    <name type="scientific">Oryza nivara</name>
    <name type="common">Indian wild rice</name>
    <name type="synonym">Oryza sativa f. spontanea</name>
    <dbReference type="NCBI Taxonomy" id="4536"/>
    <lineage>
        <taxon>Eukaryota</taxon>
        <taxon>Viridiplantae</taxon>
        <taxon>Streptophyta</taxon>
        <taxon>Embryophyta</taxon>
        <taxon>Tracheophyta</taxon>
        <taxon>Spermatophyta</taxon>
        <taxon>Magnoliopsida</taxon>
        <taxon>Liliopsida</taxon>
        <taxon>Poales</taxon>
        <taxon>Poaceae</taxon>
        <taxon>BOP clade</taxon>
        <taxon>Oryzoideae</taxon>
        <taxon>Oryzeae</taxon>
        <taxon>Oryzinae</taxon>
        <taxon>Oryza</taxon>
    </lineage>
</organism>
<dbReference type="SMART" id="SM00108">
    <property type="entry name" value="B_lectin"/>
    <property type="match status" value="1"/>
</dbReference>
<dbReference type="FunFam" id="2.90.10.30:FF:000003">
    <property type="entry name" value="Os04g0303100 protein"/>
    <property type="match status" value="1"/>
</dbReference>
<dbReference type="Gramene" id="ONIVA01G50620.6">
    <property type="protein sequence ID" value="ONIVA01G50620.6"/>
    <property type="gene ID" value="ONIVA01G50620"/>
</dbReference>
<dbReference type="GO" id="GO:0016020">
    <property type="term" value="C:membrane"/>
    <property type="evidence" value="ECO:0007669"/>
    <property type="project" value="UniProtKB-SubCell"/>
</dbReference>
<dbReference type="PROSITE" id="PS50927">
    <property type="entry name" value="BULB_LECTIN"/>
    <property type="match status" value="1"/>
</dbReference>
<reference evidence="10" key="3">
    <citation type="submission" date="2018-04" db="EMBL/GenBank/DDBJ databases">
        <title>OnivRS2 (Oryza nivara Reference Sequence Version 2).</title>
        <authorList>
            <person name="Zhang J."/>
            <person name="Kudrna D."/>
            <person name="Lee S."/>
            <person name="Talag J."/>
            <person name="Rajasekar S."/>
            <person name="Welchert J."/>
            <person name="Hsing Y.-I."/>
            <person name="Wing R.A."/>
        </authorList>
    </citation>
    <scope>NUCLEOTIDE SEQUENCE [LARGE SCALE GENOMIC DNA]</scope>
</reference>
<keyword evidence="3 8" id="KW-0732">Signal</keyword>
<dbReference type="EnsemblPlants" id="ONIVA01G50620.2">
    <property type="protein sequence ID" value="ONIVA01G50620.2"/>
    <property type="gene ID" value="ONIVA01G50620"/>
</dbReference>
<dbReference type="PANTHER" id="PTHR47976:SF112">
    <property type="entry name" value="BULB-TYPE LECTIN DOMAIN-CONTAINING PROTEIN"/>
    <property type="match status" value="1"/>
</dbReference>
<dbReference type="Gramene" id="ONIVA01G50620.3">
    <property type="protein sequence ID" value="ONIVA01G50620.3"/>
    <property type="gene ID" value="ONIVA01G50620"/>
</dbReference>
<evidence type="ECO:0000313" key="10">
    <source>
        <dbReference type="EnsemblPlants" id="ONIVA01G50620.2"/>
    </source>
</evidence>
<keyword evidence="11" id="KW-1185">Reference proteome</keyword>
<keyword evidence="4" id="KW-0675">Receptor</keyword>
<dbReference type="GO" id="GO:0051707">
    <property type="term" value="P:response to other organism"/>
    <property type="evidence" value="ECO:0007669"/>
    <property type="project" value="UniProtKB-ARBA"/>
</dbReference>
<feature type="signal peptide" evidence="8">
    <location>
        <begin position="1"/>
        <end position="20"/>
    </location>
</feature>
<evidence type="ECO:0000256" key="5">
    <source>
        <dbReference type="ARBA" id="ARBA00047899"/>
    </source>
</evidence>
<dbReference type="EC" id="2.7.11.1" evidence="2"/>
<protein>
    <recommendedName>
        <fullName evidence="2">non-specific serine/threonine protein kinase</fullName>
        <ecNumber evidence="2">2.7.11.1</ecNumber>
    </recommendedName>
</protein>
<dbReference type="Gramene" id="ONIVA01G50620.2">
    <property type="protein sequence ID" value="ONIVA01G50620.2"/>
    <property type="gene ID" value="ONIVA01G50620"/>
</dbReference>
<comment type="subcellular location">
    <subcellularLocation>
        <location evidence="1">Membrane</location>
        <topology evidence="1">Single-pass type I membrane protein</topology>
    </subcellularLocation>
</comment>
<dbReference type="Gene3D" id="2.90.10.30">
    <property type="match status" value="1"/>
</dbReference>
<dbReference type="Gramene" id="ONIVA01G50620.1">
    <property type="protein sequence ID" value="ONIVA01G50620.1"/>
    <property type="gene ID" value="ONIVA01G50620"/>
</dbReference>
<dbReference type="EnsemblPlants" id="ONIVA01G50620.1">
    <property type="protein sequence ID" value="ONIVA01G50620.1"/>
    <property type="gene ID" value="ONIVA01G50620"/>
</dbReference>
<proteinExistence type="predicted"/>
<feature type="chain" id="PRO_5010027022" description="non-specific serine/threonine protein kinase" evidence="8">
    <location>
        <begin position="21"/>
        <end position="583"/>
    </location>
</feature>
<dbReference type="AlphaFoldDB" id="A0A0E0FZ22"/>
<dbReference type="EnsemblPlants" id="ONIVA01G50620.3">
    <property type="protein sequence ID" value="ONIVA01G50620.3"/>
    <property type="gene ID" value="ONIVA01G50620"/>
</dbReference>
<feature type="domain" description="Bulb-type lectin" evidence="9">
    <location>
        <begin position="49"/>
        <end position="182"/>
    </location>
</feature>
<reference evidence="10" key="2">
    <citation type="submission" date="2015-04" db="UniProtKB">
        <authorList>
            <consortium name="EnsemblPlants"/>
        </authorList>
    </citation>
    <scope>IDENTIFICATION</scope>
    <source>
        <strain evidence="10">SL10</strain>
    </source>
</reference>
<comment type="catalytic activity">
    <reaction evidence="6">
        <text>L-seryl-[protein] + ATP = O-phospho-L-seryl-[protein] + ADP + H(+)</text>
        <dbReference type="Rhea" id="RHEA:17989"/>
        <dbReference type="Rhea" id="RHEA-COMP:9863"/>
        <dbReference type="Rhea" id="RHEA-COMP:11604"/>
        <dbReference type="ChEBI" id="CHEBI:15378"/>
        <dbReference type="ChEBI" id="CHEBI:29999"/>
        <dbReference type="ChEBI" id="CHEBI:30616"/>
        <dbReference type="ChEBI" id="CHEBI:83421"/>
        <dbReference type="ChEBI" id="CHEBI:456216"/>
        <dbReference type="EC" id="2.7.11.1"/>
    </reaction>
</comment>
<dbReference type="HOGENOM" id="CLU_035284_0_0_1"/>
<evidence type="ECO:0000256" key="2">
    <source>
        <dbReference type="ARBA" id="ARBA00012513"/>
    </source>
</evidence>
<dbReference type="OMA" id="QYMRLEY"/>
<evidence type="ECO:0000256" key="3">
    <source>
        <dbReference type="ARBA" id="ARBA00022729"/>
    </source>
</evidence>
<dbReference type="CDD" id="cd00028">
    <property type="entry name" value="B_lectin"/>
    <property type="match status" value="1"/>
</dbReference>
<dbReference type="SUPFAM" id="SSF51110">
    <property type="entry name" value="alpha-D-mannose-specific plant lectins"/>
    <property type="match status" value="1"/>
</dbReference>
<evidence type="ECO:0000259" key="9">
    <source>
        <dbReference type="PROSITE" id="PS50927"/>
    </source>
</evidence>
<reference evidence="10" key="1">
    <citation type="submission" date="2013-08" db="EMBL/GenBank/DDBJ databases">
        <authorList>
            <person name="Wing R.A."/>
            <person name="Hsing Y."/>
        </authorList>
    </citation>
    <scope>NUCLEOTIDE SEQUENCE</scope>
</reference>
<evidence type="ECO:0000256" key="8">
    <source>
        <dbReference type="SAM" id="SignalP"/>
    </source>
</evidence>
<evidence type="ECO:0000256" key="6">
    <source>
        <dbReference type="ARBA" id="ARBA00048679"/>
    </source>
</evidence>
<dbReference type="GO" id="GO:0004674">
    <property type="term" value="F:protein serine/threonine kinase activity"/>
    <property type="evidence" value="ECO:0007669"/>
    <property type="project" value="UniProtKB-EC"/>
</dbReference>
<evidence type="ECO:0000256" key="7">
    <source>
        <dbReference type="SAM" id="MobiDB-lite"/>
    </source>
</evidence>
<evidence type="ECO:0000313" key="11">
    <source>
        <dbReference type="Proteomes" id="UP000006591"/>
    </source>
</evidence>
<dbReference type="STRING" id="4536.A0A0E0FZ22"/>
<comment type="catalytic activity">
    <reaction evidence="5">
        <text>L-threonyl-[protein] + ATP = O-phospho-L-threonyl-[protein] + ADP + H(+)</text>
        <dbReference type="Rhea" id="RHEA:46608"/>
        <dbReference type="Rhea" id="RHEA-COMP:11060"/>
        <dbReference type="Rhea" id="RHEA-COMP:11605"/>
        <dbReference type="ChEBI" id="CHEBI:15378"/>
        <dbReference type="ChEBI" id="CHEBI:30013"/>
        <dbReference type="ChEBI" id="CHEBI:30616"/>
        <dbReference type="ChEBI" id="CHEBI:61977"/>
        <dbReference type="ChEBI" id="CHEBI:456216"/>
        <dbReference type="EC" id="2.7.11.1"/>
    </reaction>
</comment>
<evidence type="ECO:0000256" key="1">
    <source>
        <dbReference type="ARBA" id="ARBA00004479"/>
    </source>
</evidence>
<evidence type="ECO:0000256" key="4">
    <source>
        <dbReference type="ARBA" id="ARBA00023170"/>
    </source>
</evidence>
<dbReference type="EnsemblPlants" id="ONIVA01G50620.6">
    <property type="protein sequence ID" value="ONIVA01G50620.6"/>
    <property type="gene ID" value="ONIVA01G50620"/>
</dbReference>
<dbReference type="Pfam" id="PF01453">
    <property type="entry name" value="B_lectin"/>
    <property type="match status" value="1"/>
</dbReference>
<accession>A0A0E0FZ22</accession>
<dbReference type="InterPro" id="IPR051343">
    <property type="entry name" value="G-type_lectin_kinases/EP1-like"/>
</dbReference>